<feature type="transmembrane region" description="Helical" evidence="1">
    <location>
        <begin position="15"/>
        <end position="38"/>
    </location>
</feature>
<protein>
    <submittedName>
        <fullName evidence="2">Uncharacterized protein</fullName>
    </submittedName>
</protein>
<keyword evidence="3" id="KW-1185">Reference proteome</keyword>
<keyword evidence="1" id="KW-0812">Transmembrane</keyword>
<evidence type="ECO:0000313" key="3">
    <source>
        <dbReference type="Proteomes" id="UP000281553"/>
    </source>
</evidence>
<reference evidence="2 3" key="1">
    <citation type="submission" date="2018-11" db="EMBL/GenBank/DDBJ databases">
        <authorList>
            <consortium name="Pathogen Informatics"/>
        </authorList>
    </citation>
    <scope>NUCLEOTIDE SEQUENCE [LARGE SCALE GENOMIC DNA]</scope>
</reference>
<name>A0A3P7LRU4_DIBLA</name>
<keyword evidence="1" id="KW-1133">Transmembrane helix</keyword>
<gene>
    <name evidence="2" type="ORF">DILT_LOCUS4792</name>
</gene>
<organism evidence="2 3">
    <name type="scientific">Dibothriocephalus latus</name>
    <name type="common">Fish tapeworm</name>
    <name type="synonym">Diphyllobothrium latum</name>
    <dbReference type="NCBI Taxonomy" id="60516"/>
    <lineage>
        <taxon>Eukaryota</taxon>
        <taxon>Metazoa</taxon>
        <taxon>Spiralia</taxon>
        <taxon>Lophotrochozoa</taxon>
        <taxon>Platyhelminthes</taxon>
        <taxon>Cestoda</taxon>
        <taxon>Eucestoda</taxon>
        <taxon>Diphyllobothriidea</taxon>
        <taxon>Diphyllobothriidae</taxon>
        <taxon>Dibothriocephalus</taxon>
    </lineage>
</organism>
<keyword evidence="1" id="KW-0472">Membrane</keyword>
<feature type="transmembrane region" description="Helical" evidence="1">
    <location>
        <begin position="45"/>
        <end position="66"/>
    </location>
</feature>
<feature type="transmembrane region" description="Helical" evidence="1">
    <location>
        <begin position="172"/>
        <end position="189"/>
    </location>
</feature>
<dbReference type="AlphaFoldDB" id="A0A3P7LRU4"/>
<evidence type="ECO:0000256" key="1">
    <source>
        <dbReference type="SAM" id="Phobius"/>
    </source>
</evidence>
<dbReference type="EMBL" id="UYRU01046122">
    <property type="protein sequence ID" value="VDN08961.1"/>
    <property type="molecule type" value="Genomic_DNA"/>
</dbReference>
<feature type="transmembrane region" description="Helical" evidence="1">
    <location>
        <begin position="137"/>
        <end position="160"/>
    </location>
</feature>
<dbReference type="Proteomes" id="UP000281553">
    <property type="component" value="Unassembled WGS sequence"/>
</dbReference>
<feature type="transmembrane region" description="Helical" evidence="1">
    <location>
        <begin position="201"/>
        <end position="220"/>
    </location>
</feature>
<feature type="transmembrane region" description="Helical" evidence="1">
    <location>
        <begin position="72"/>
        <end position="90"/>
    </location>
</feature>
<sequence>MNSCLNGTSTESYKIVGALLVSAILVNVVALAVSFAGCVKSWATAVALVLTWLGGIVAVAAIAYYFNKLDPTYCPALAVTGIIFALVMTIRGTTCLTFGLSLSILFLILSVALPHWSCGTILHSCLNETSAGSYRTVGALLVCAILVDFVAVLAAIAGCVIEESCATPAARWLTWFGGILAIAAIAYYFNKVDTTYCPELAVTGIIFALATAIITPIRCIL</sequence>
<evidence type="ECO:0000313" key="2">
    <source>
        <dbReference type="EMBL" id="VDN08961.1"/>
    </source>
</evidence>
<accession>A0A3P7LRU4</accession>
<proteinExistence type="predicted"/>
<feature type="transmembrane region" description="Helical" evidence="1">
    <location>
        <begin position="97"/>
        <end position="117"/>
    </location>
</feature>